<dbReference type="PROSITE" id="PS51257">
    <property type="entry name" value="PROKAR_LIPOPROTEIN"/>
    <property type="match status" value="1"/>
</dbReference>
<evidence type="ECO:0000313" key="2">
    <source>
        <dbReference type="Proteomes" id="UP000054359"/>
    </source>
</evidence>
<name>A0A087THI5_STEMI</name>
<feature type="non-terminal residue" evidence="1">
    <location>
        <position position="64"/>
    </location>
</feature>
<evidence type="ECO:0000313" key="1">
    <source>
        <dbReference type="EMBL" id="KFM64574.1"/>
    </source>
</evidence>
<dbReference type="Proteomes" id="UP000054359">
    <property type="component" value="Unassembled WGS sequence"/>
</dbReference>
<accession>A0A087THI5</accession>
<sequence>MKKAIISSFNLFFNTRRIEPVVLIANSNNFIMSCDFYPKNQLTGSGKIQNVIYFSMLAIPAPYF</sequence>
<reference evidence="1 2" key="1">
    <citation type="submission" date="2013-11" db="EMBL/GenBank/DDBJ databases">
        <title>Genome sequencing of Stegodyphus mimosarum.</title>
        <authorList>
            <person name="Bechsgaard J."/>
        </authorList>
    </citation>
    <scope>NUCLEOTIDE SEQUENCE [LARGE SCALE GENOMIC DNA]</scope>
</reference>
<proteinExistence type="predicted"/>
<protein>
    <submittedName>
        <fullName evidence="1">Uncharacterized protein</fullName>
    </submittedName>
</protein>
<gene>
    <name evidence="1" type="ORF">X975_10937</name>
</gene>
<dbReference type="EMBL" id="KK115251">
    <property type="protein sequence ID" value="KFM64574.1"/>
    <property type="molecule type" value="Genomic_DNA"/>
</dbReference>
<organism evidence="1 2">
    <name type="scientific">Stegodyphus mimosarum</name>
    <name type="common">African social velvet spider</name>
    <dbReference type="NCBI Taxonomy" id="407821"/>
    <lineage>
        <taxon>Eukaryota</taxon>
        <taxon>Metazoa</taxon>
        <taxon>Ecdysozoa</taxon>
        <taxon>Arthropoda</taxon>
        <taxon>Chelicerata</taxon>
        <taxon>Arachnida</taxon>
        <taxon>Araneae</taxon>
        <taxon>Araneomorphae</taxon>
        <taxon>Entelegynae</taxon>
        <taxon>Eresoidea</taxon>
        <taxon>Eresidae</taxon>
        <taxon>Stegodyphus</taxon>
    </lineage>
</organism>
<dbReference type="AlphaFoldDB" id="A0A087THI5"/>
<keyword evidence="2" id="KW-1185">Reference proteome</keyword>